<evidence type="ECO:0000256" key="1">
    <source>
        <dbReference type="SAM" id="MobiDB-lite"/>
    </source>
</evidence>
<name>A0A4P9WZ72_9FUNG</name>
<feature type="region of interest" description="Disordered" evidence="1">
    <location>
        <begin position="1"/>
        <end position="49"/>
    </location>
</feature>
<keyword evidence="3" id="KW-1185">Reference proteome</keyword>
<feature type="region of interest" description="Disordered" evidence="1">
    <location>
        <begin position="390"/>
        <end position="513"/>
    </location>
</feature>
<gene>
    <name evidence="2" type="ORF">CXG81DRAFT_28413</name>
</gene>
<feature type="compositionally biased region" description="Low complexity" evidence="1">
    <location>
        <begin position="454"/>
        <end position="463"/>
    </location>
</feature>
<protein>
    <submittedName>
        <fullName evidence="2">Uncharacterized protein</fullName>
    </submittedName>
</protein>
<proteinExistence type="predicted"/>
<feature type="compositionally biased region" description="Polar residues" evidence="1">
    <location>
        <begin position="417"/>
        <end position="427"/>
    </location>
</feature>
<feature type="compositionally biased region" description="Low complexity" evidence="1">
    <location>
        <begin position="434"/>
        <end position="443"/>
    </location>
</feature>
<feature type="compositionally biased region" description="Low complexity" evidence="1">
    <location>
        <begin position="119"/>
        <end position="137"/>
    </location>
</feature>
<feature type="region of interest" description="Disordered" evidence="1">
    <location>
        <begin position="525"/>
        <end position="612"/>
    </location>
</feature>
<dbReference type="AlphaFoldDB" id="A0A4P9WZ72"/>
<accession>A0A4P9WZ72</accession>
<feature type="region of interest" description="Disordered" evidence="1">
    <location>
        <begin position="119"/>
        <end position="144"/>
    </location>
</feature>
<organism evidence="2 3">
    <name type="scientific">Caulochytrium protostelioides</name>
    <dbReference type="NCBI Taxonomy" id="1555241"/>
    <lineage>
        <taxon>Eukaryota</taxon>
        <taxon>Fungi</taxon>
        <taxon>Fungi incertae sedis</taxon>
        <taxon>Chytridiomycota</taxon>
        <taxon>Chytridiomycota incertae sedis</taxon>
        <taxon>Chytridiomycetes</taxon>
        <taxon>Caulochytriales</taxon>
        <taxon>Caulochytriaceae</taxon>
        <taxon>Caulochytrium</taxon>
    </lineage>
</organism>
<dbReference type="EMBL" id="ML014362">
    <property type="protein sequence ID" value="RKO98794.1"/>
    <property type="molecule type" value="Genomic_DNA"/>
</dbReference>
<evidence type="ECO:0000313" key="3">
    <source>
        <dbReference type="Proteomes" id="UP000274922"/>
    </source>
</evidence>
<feature type="compositionally biased region" description="Low complexity" evidence="1">
    <location>
        <begin position="589"/>
        <end position="603"/>
    </location>
</feature>
<dbReference type="Proteomes" id="UP000274922">
    <property type="component" value="Unassembled WGS sequence"/>
</dbReference>
<reference evidence="3" key="1">
    <citation type="journal article" date="2018" name="Nat. Microbiol.">
        <title>Leveraging single-cell genomics to expand the fungal tree of life.</title>
        <authorList>
            <person name="Ahrendt S.R."/>
            <person name="Quandt C.A."/>
            <person name="Ciobanu D."/>
            <person name="Clum A."/>
            <person name="Salamov A."/>
            <person name="Andreopoulos B."/>
            <person name="Cheng J.F."/>
            <person name="Woyke T."/>
            <person name="Pelin A."/>
            <person name="Henrissat B."/>
            <person name="Reynolds N.K."/>
            <person name="Benny G.L."/>
            <person name="Smith M.E."/>
            <person name="James T.Y."/>
            <person name="Grigoriev I.V."/>
        </authorList>
    </citation>
    <scope>NUCLEOTIDE SEQUENCE [LARGE SCALE GENOMIC DNA]</scope>
    <source>
        <strain evidence="3">ATCC 52028</strain>
    </source>
</reference>
<feature type="compositionally biased region" description="Basic residues" evidence="1">
    <location>
        <begin position="578"/>
        <end position="588"/>
    </location>
</feature>
<evidence type="ECO:0000313" key="2">
    <source>
        <dbReference type="EMBL" id="RKO98794.1"/>
    </source>
</evidence>
<sequence>MTPAPSASRRATFRTAYPSPHSPPLALQPSKPASSVISPPRLRSHTISAPGMPVCRADFTASHPSVAAAQAAHDDRAHHSHATSPLLALDAEHGLDPLALLGIPAHAAATASSHATASAAAPAPSAPGPVGASTSAALHPVTPRPLRPMSLQPFMGGVWDTPVGGSPPHAHHAAMGLSAAATAATALGAAAAPVAAGWGFGSPPVRASAGASPAPADRFYSPFQAGLELTHGLFDGLKGLGDGMGLPGPGLSQPSLRASQLPDPLLYAPSVAPLAAATTLPFWTPSRYDSLQPPAALAPAAPVGAVHAATSLAIEPSYGYLMDHAAVSAAAAPASSAAAPSSSGLPSSTISPWAVTDAYGGMALGSALSNPWASDTATAPMLPSVTHAYAHPTSTSSAGLNGPSRSMAHARRHPGTSDGSKNGTNHGASIHVNGQSQSQSHGQSHGHGYDRHSSSSSSSHGHSAALDLAAPRGTPKSMADASRRSAPHAHPHAAAKPAAKGMNGMHRSRAHSSAAAQLLHLPLHPSQRPARPARPPAATPFGLAPAFSPPPSASSPSASAIVHAMPGPASATPGGHASGRRGAPRGARHGSPARLPPASASPSREAEQVAAA</sequence>